<evidence type="ECO:0000313" key="2">
    <source>
        <dbReference type="WBParaSite" id="HPBE_0001750401-mRNA-1"/>
    </source>
</evidence>
<sequence length="205" mass="22751">LLYPCDCSIFKTKAQTALLSLRSDHAQSKLVNKMFELANVASIVLDPFWGDRRKEEVVKDSKHLTVLGLADAIAVHRSSCHKFNSTLRAAAGKRIAVERLDQIPRDYDDSPASPTIIALPLAFLLAEKDLEESDKAKVRVYTTLDGLACQLNQCPITAAIVLVWLDVMPSSHHISHLMCALERHLQCGGTLDEYPPPYEEKRSGT</sequence>
<dbReference type="WBParaSite" id="HPBE_0001750401-mRNA-1">
    <property type="protein sequence ID" value="HPBE_0001750401-mRNA-1"/>
    <property type="gene ID" value="HPBE_0001750401"/>
</dbReference>
<organism evidence="1 2">
    <name type="scientific">Heligmosomoides polygyrus</name>
    <name type="common">Parasitic roundworm</name>
    <dbReference type="NCBI Taxonomy" id="6339"/>
    <lineage>
        <taxon>Eukaryota</taxon>
        <taxon>Metazoa</taxon>
        <taxon>Ecdysozoa</taxon>
        <taxon>Nematoda</taxon>
        <taxon>Chromadorea</taxon>
        <taxon>Rhabditida</taxon>
        <taxon>Rhabditina</taxon>
        <taxon>Rhabditomorpha</taxon>
        <taxon>Strongyloidea</taxon>
        <taxon>Heligmosomidae</taxon>
        <taxon>Heligmosomoides</taxon>
    </lineage>
</organism>
<dbReference type="Proteomes" id="UP000050761">
    <property type="component" value="Unassembled WGS sequence"/>
</dbReference>
<keyword evidence="1" id="KW-1185">Reference proteome</keyword>
<evidence type="ECO:0000313" key="1">
    <source>
        <dbReference type="Proteomes" id="UP000050761"/>
    </source>
</evidence>
<proteinExistence type="predicted"/>
<protein>
    <submittedName>
        <fullName evidence="2">Secreted protein</fullName>
    </submittedName>
</protein>
<dbReference type="AlphaFoldDB" id="A0A183G6Z1"/>
<name>A0A183G6Z1_HELPZ</name>
<accession>A0A183G6Z1</accession>
<reference evidence="2" key="1">
    <citation type="submission" date="2019-09" db="UniProtKB">
        <authorList>
            <consortium name="WormBaseParasite"/>
        </authorList>
    </citation>
    <scope>IDENTIFICATION</scope>
</reference>